<keyword evidence="5 6" id="KW-0472">Membrane</keyword>
<dbReference type="PANTHER" id="PTHR21347:SF0">
    <property type="entry name" value="LIPID SCRAMBLASE CLPTM1L"/>
    <property type="match status" value="1"/>
</dbReference>
<feature type="non-terminal residue" evidence="7">
    <location>
        <position position="1"/>
    </location>
</feature>
<protein>
    <submittedName>
        <fullName evidence="7">Uncharacterized protein</fullName>
    </submittedName>
</protein>
<dbReference type="OMA" id="YSWVVES"/>
<dbReference type="Proteomes" id="UP000002729">
    <property type="component" value="Unassembled WGS sequence"/>
</dbReference>
<name>F0XZ69_AURAN</name>
<dbReference type="GO" id="GO:0016020">
    <property type="term" value="C:membrane"/>
    <property type="evidence" value="ECO:0007669"/>
    <property type="project" value="UniProtKB-SubCell"/>
</dbReference>
<organism evidence="8">
    <name type="scientific">Aureococcus anophagefferens</name>
    <name type="common">Harmful bloom alga</name>
    <dbReference type="NCBI Taxonomy" id="44056"/>
    <lineage>
        <taxon>Eukaryota</taxon>
        <taxon>Sar</taxon>
        <taxon>Stramenopiles</taxon>
        <taxon>Ochrophyta</taxon>
        <taxon>Pelagophyceae</taxon>
        <taxon>Pelagomonadales</taxon>
        <taxon>Pelagomonadaceae</taxon>
        <taxon>Aureococcus</taxon>
    </lineage>
</organism>
<dbReference type="AlphaFoldDB" id="F0XZ69"/>
<reference evidence="7 8" key="1">
    <citation type="journal article" date="2011" name="Proc. Natl. Acad. Sci. U.S.A.">
        <title>Niche of harmful alga Aureococcus anophagefferens revealed through ecogenomics.</title>
        <authorList>
            <person name="Gobler C.J."/>
            <person name="Berry D.L."/>
            <person name="Dyhrman S.T."/>
            <person name="Wilhelm S.W."/>
            <person name="Salamov A."/>
            <person name="Lobanov A.V."/>
            <person name="Zhang Y."/>
            <person name="Collier J.L."/>
            <person name="Wurch L.L."/>
            <person name="Kustka A.B."/>
            <person name="Dill B.D."/>
            <person name="Shah M."/>
            <person name="VerBerkmoes N.C."/>
            <person name="Kuo A."/>
            <person name="Terry A."/>
            <person name="Pangilinan J."/>
            <person name="Lindquist E.A."/>
            <person name="Lucas S."/>
            <person name="Paulsen I.T."/>
            <person name="Hattenrath-Lehmann T.K."/>
            <person name="Talmage S.C."/>
            <person name="Walker E.A."/>
            <person name="Koch F."/>
            <person name="Burson A.M."/>
            <person name="Marcoval M.A."/>
            <person name="Tang Y.Z."/>
            <person name="Lecleir G.R."/>
            <person name="Coyne K.J."/>
            <person name="Berg G.M."/>
            <person name="Bertrand E.M."/>
            <person name="Saito M.A."/>
            <person name="Gladyshev V.N."/>
            <person name="Grigoriev I.V."/>
        </authorList>
    </citation>
    <scope>NUCLEOTIDE SEQUENCE [LARGE SCALE GENOMIC DNA]</scope>
    <source>
        <strain evidence="8">CCMP 1984</strain>
    </source>
</reference>
<keyword evidence="4 6" id="KW-1133">Transmembrane helix</keyword>
<comment type="subcellular location">
    <subcellularLocation>
        <location evidence="1">Membrane</location>
        <topology evidence="1">Multi-pass membrane protein</topology>
    </subcellularLocation>
</comment>
<dbReference type="GO" id="GO:0012505">
    <property type="term" value="C:endomembrane system"/>
    <property type="evidence" value="ECO:0007669"/>
    <property type="project" value="TreeGrafter"/>
</dbReference>
<sequence length="132" mass="15714">DAEASRHLYLATYPLLFGVAWYSLVHDKHKAYYSWAVSSLADLVYYFGFVMMTPQLYINYKLQSVAHLPVKSFAYKIFNTFIDDAFAFVVDMPLKHRLMTLRDDVVFLIFLYQWYTYRVDKTRANEFGRAYE</sequence>
<evidence type="ECO:0000256" key="4">
    <source>
        <dbReference type="ARBA" id="ARBA00022989"/>
    </source>
</evidence>
<feature type="transmembrane region" description="Helical" evidence="6">
    <location>
        <begin position="6"/>
        <end position="25"/>
    </location>
</feature>
<evidence type="ECO:0000313" key="7">
    <source>
        <dbReference type="EMBL" id="EGB12402.1"/>
    </source>
</evidence>
<gene>
    <name evidence="7" type="ORF">AURANDRAFT_16688</name>
</gene>
<dbReference type="eggNOG" id="KOG2489">
    <property type="taxonomic scope" value="Eukaryota"/>
</dbReference>
<feature type="transmembrane region" description="Helical" evidence="6">
    <location>
        <begin position="32"/>
        <end position="53"/>
    </location>
</feature>
<dbReference type="RefSeq" id="XP_009033435.1">
    <property type="nucleotide sequence ID" value="XM_009035187.1"/>
</dbReference>
<evidence type="ECO:0000313" key="8">
    <source>
        <dbReference type="Proteomes" id="UP000002729"/>
    </source>
</evidence>
<keyword evidence="8" id="KW-1185">Reference proteome</keyword>
<proteinExistence type="inferred from homology"/>
<dbReference type="InParanoid" id="F0XZ69"/>
<dbReference type="InterPro" id="IPR008429">
    <property type="entry name" value="CLPTM1"/>
</dbReference>
<evidence type="ECO:0000256" key="2">
    <source>
        <dbReference type="ARBA" id="ARBA00009310"/>
    </source>
</evidence>
<comment type="similarity">
    <text evidence="2">Belongs to the CLPTM1 family.</text>
</comment>
<evidence type="ECO:0000256" key="1">
    <source>
        <dbReference type="ARBA" id="ARBA00004141"/>
    </source>
</evidence>
<keyword evidence="3 6" id="KW-0812">Transmembrane</keyword>
<dbReference type="PANTHER" id="PTHR21347">
    <property type="entry name" value="CLEFT LIP AND PALATE ASSOCIATED TRANSMEMBRANE PROTEIN-RELATED"/>
    <property type="match status" value="1"/>
</dbReference>
<dbReference type="KEGG" id="aaf:AURANDRAFT_16688"/>
<evidence type="ECO:0000256" key="6">
    <source>
        <dbReference type="SAM" id="Phobius"/>
    </source>
</evidence>
<dbReference type="EMBL" id="GL833121">
    <property type="protein sequence ID" value="EGB12402.1"/>
    <property type="molecule type" value="Genomic_DNA"/>
</dbReference>
<evidence type="ECO:0000256" key="5">
    <source>
        <dbReference type="ARBA" id="ARBA00023136"/>
    </source>
</evidence>
<accession>F0XZ69</accession>
<dbReference type="OrthoDB" id="378564at2759"/>
<feature type="non-terminal residue" evidence="7">
    <location>
        <position position="132"/>
    </location>
</feature>
<dbReference type="GeneID" id="20218703"/>
<evidence type="ECO:0000256" key="3">
    <source>
        <dbReference type="ARBA" id="ARBA00022692"/>
    </source>
</evidence>